<dbReference type="AlphaFoldDB" id="A0A1C0AGJ1"/>
<feature type="binding site" evidence="15">
    <location>
        <position position="474"/>
    </location>
    <ligand>
        <name>Mg(2+)</name>
        <dbReference type="ChEBI" id="CHEBI:18420"/>
        <note>shared with alpha subunit</note>
    </ligand>
</feature>
<comment type="subunit">
    <text evidence="3 15">Tetramer of two alpha and two beta subunits.</text>
</comment>
<evidence type="ECO:0000256" key="12">
    <source>
        <dbReference type="ARBA" id="ARBA00022917"/>
    </source>
</evidence>
<evidence type="ECO:0000256" key="9">
    <source>
        <dbReference type="ARBA" id="ARBA00022840"/>
    </source>
</evidence>
<dbReference type="PROSITE" id="PS51447">
    <property type="entry name" value="FDX_ACB"/>
    <property type="match status" value="1"/>
</dbReference>
<evidence type="ECO:0000256" key="13">
    <source>
        <dbReference type="ARBA" id="ARBA00023146"/>
    </source>
</evidence>
<dbReference type="SUPFAM" id="SSF46955">
    <property type="entry name" value="Putative DNA-binding domain"/>
    <property type="match status" value="1"/>
</dbReference>
<evidence type="ECO:0000313" key="17">
    <source>
        <dbReference type="Proteomes" id="UP000093501"/>
    </source>
</evidence>
<evidence type="ECO:0000256" key="5">
    <source>
        <dbReference type="ARBA" id="ARBA00022555"/>
    </source>
</evidence>
<organism evidence="16 17">
    <name type="scientific">Tessaracoccus lapidicaptus</name>
    <dbReference type="NCBI Taxonomy" id="1427523"/>
    <lineage>
        <taxon>Bacteria</taxon>
        <taxon>Bacillati</taxon>
        <taxon>Actinomycetota</taxon>
        <taxon>Actinomycetes</taxon>
        <taxon>Propionibacteriales</taxon>
        <taxon>Propionibacteriaceae</taxon>
        <taxon>Tessaracoccus</taxon>
    </lineage>
</organism>
<keyword evidence="12 15" id="KW-0648">Protein biosynthesis</keyword>
<evidence type="ECO:0000256" key="6">
    <source>
        <dbReference type="ARBA" id="ARBA00022598"/>
    </source>
</evidence>
<evidence type="ECO:0000256" key="7">
    <source>
        <dbReference type="ARBA" id="ARBA00022723"/>
    </source>
</evidence>
<evidence type="ECO:0000256" key="2">
    <source>
        <dbReference type="ARBA" id="ARBA00008653"/>
    </source>
</evidence>
<dbReference type="InterPro" id="IPR045060">
    <property type="entry name" value="Phe-tRNA-ligase_IIc_bsu"/>
</dbReference>
<dbReference type="GO" id="GO:0000287">
    <property type="term" value="F:magnesium ion binding"/>
    <property type="evidence" value="ECO:0007669"/>
    <property type="project" value="UniProtKB-UniRule"/>
</dbReference>
<dbReference type="Proteomes" id="UP000093501">
    <property type="component" value="Unassembled WGS sequence"/>
</dbReference>
<evidence type="ECO:0000256" key="11">
    <source>
        <dbReference type="ARBA" id="ARBA00022884"/>
    </source>
</evidence>
<keyword evidence="4 15" id="KW-0963">Cytoplasm</keyword>
<dbReference type="EMBL" id="MBQD01000027">
    <property type="protein sequence ID" value="OCL30838.1"/>
    <property type="molecule type" value="Genomic_DNA"/>
</dbReference>
<dbReference type="InterPro" id="IPR005146">
    <property type="entry name" value="B3/B4_tRNA-bd"/>
</dbReference>
<dbReference type="GO" id="GO:0004826">
    <property type="term" value="F:phenylalanine-tRNA ligase activity"/>
    <property type="evidence" value="ECO:0007669"/>
    <property type="project" value="UniProtKB-UniRule"/>
</dbReference>
<keyword evidence="7 15" id="KW-0479">Metal-binding</keyword>
<dbReference type="Gene3D" id="3.30.56.10">
    <property type="match status" value="2"/>
</dbReference>
<dbReference type="PROSITE" id="PS51483">
    <property type="entry name" value="B5"/>
    <property type="match status" value="1"/>
</dbReference>
<dbReference type="FunFam" id="3.50.40.10:FF:000001">
    <property type="entry name" value="Phenylalanine--tRNA ligase beta subunit"/>
    <property type="match status" value="1"/>
</dbReference>
<evidence type="ECO:0000256" key="15">
    <source>
        <dbReference type="HAMAP-Rule" id="MF_00283"/>
    </source>
</evidence>
<dbReference type="Gene3D" id="2.40.50.140">
    <property type="entry name" value="Nucleic acid-binding proteins"/>
    <property type="match status" value="1"/>
</dbReference>
<keyword evidence="11" id="KW-0694">RNA-binding</keyword>
<comment type="subcellular location">
    <subcellularLocation>
        <location evidence="1 15">Cytoplasm</location>
    </subcellularLocation>
</comment>
<dbReference type="InterPro" id="IPR009061">
    <property type="entry name" value="DNA-bd_dom_put_sf"/>
</dbReference>
<dbReference type="RefSeq" id="WP_068752762.1">
    <property type="nucleotide sequence ID" value="NZ_LR214441.1"/>
</dbReference>
<dbReference type="InterPro" id="IPR002547">
    <property type="entry name" value="tRNA-bd_dom"/>
</dbReference>
<evidence type="ECO:0000256" key="14">
    <source>
        <dbReference type="ARBA" id="ARBA00049255"/>
    </source>
</evidence>
<keyword evidence="13 15" id="KW-0030">Aminoacyl-tRNA synthetase</keyword>
<keyword evidence="17" id="KW-1185">Reference proteome</keyword>
<dbReference type="PROSITE" id="PS50886">
    <property type="entry name" value="TRBD"/>
    <property type="match status" value="1"/>
</dbReference>
<comment type="similarity">
    <text evidence="2 15">Belongs to the phenylalanyl-tRNA synthetase beta subunit family. Type 1 subfamily.</text>
</comment>
<keyword evidence="5" id="KW-0820">tRNA-binding</keyword>
<dbReference type="InterPro" id="IPR041616">
    <property type="entry name" value="PheRS_beta_core"/>
</dbReference>
<dbReference type="Pfam" id="PF03484">
    <property type="entry name" value="B5"/>
    <property type="match status" value="1"/>
</dbReference>
<evidence type="ECO:0000256" key="8">
    <source>
        <dbReference type="ARBA" id="ARBA00022741"/>
    </source>
</evidence>
<dbReference type="FunFam" id="3.30.70.380:FF:000001">
    <property type="entry name" value="Phenylalanine--tRNA ligase beta subunit"/>
    <property type="match status" value="1"/>
</dbReference>
<dbReference type="InterPro" id="IPR005121">
    <property type="entry name" value="Fdx_antiC-bd"/>
</dbReference>
<evidence type="ECO:0000256" key="1">
    <source>
        <dbReference type="ARBA" id="ARBA00004496"/>
    </source>
</evidence>
<keyword evidence="6 15" id="KW-0436">Ligase</keyword>
<evidence type="ECO:0000256" key="4">
    <source>
        <dbReference type="ARBA" id="ARBA00022490"/>
    </source>
</evidence>
<keyword evidence="10 15" id="KW-0460">Magnesium</keyword>
<dbReference type="SMART" id="SM00873">
    <property type="entry name" value="B3_4"/>
    <property type="match status" value="1"/>
</dbReference>
<dbReference type="Pfam" id="PF03147">
    <property type="entry name" value="FDX-ACB"/>
    <property type="match status" value="1"/>
</dbReference>
<dbReference type="NCBIfam" id="TIGR00472">
    <property type="entry name" value="pheT_bact"/>
    <property type="match status" value="1"/>
</dbReference>
<dbReference type="InterPro" id="IPR005147">
    <property type="entry name" value="tRNA_synthase_B5-dom"/>
</dbReference>
<feature type="binding site" evidence="15">
    <location>
        <position position="475"/>
    </location>
    <ligand>
        <name>Mg(2+)</name>
        <dbReference type="ChEBI" id="CHEBI:18420"/>
        <note>shared with alpha subunit</note>
    </ligand>
</feature>
<dbReference type="CDD" id="cd00769">
    <property type="entry name" value="PheRS_beta_core"/>
    <property type="match status" value="1"/>
</dbReference>
<gene>
    <name evidence="15" type="primary">pheT</name>
    <name evidence="16" type="ORF">BCR15_10185</name>
</gene>
<dbReference type="GO" id="GO:0009328">
    <property type="term" value="C:phenylalanine-tRNA ligase complex"/>
    <property type="evidence" value="ECO:0007669"/>
    <property type="project" value="TreeGrafter"/>
</dbReference>
<comment type="caution">
    <text evidence="16">The sequence shown here is derived from an EMBL/GenBank/DDBJ whole genome shotgun (WGS) entry which is preliminary data.</text>
</comment>
<dbReference type="GO" id="GO:0006432">
    <property type="term" value="P:phenylalanyl-tRNA aminoacylation"/>
    <property type="evidence" value="ECO:0007669"/>
    <property type="project" value="UniProtKB-UniRule"/>
</dbReference>
<keyword evidence="8 15" id="KW-0547">Nucleotide-binding</keyword>
<keyword evidence="9 15" id="KW-0067">ATP-binding</keyword>
<evidence type="ECO:0000313" key="16">
    <source>
        <dbReference type="EMBL" id="OCL30838.1"/>
    </source>
</evidence>
<dbReference type="GO" id="GO:0000049">
    <property type="term" value="F:tRNA binding"/>
    <property type="evidence" value="ECO:0007669"/>
    <property type="project" value="UniProtKB-UniRule"/>
</dbReference>
<dbReference type="InterPro" id="IPR020825">
    <property type="entry name" value="Phe-tRNA_synthase-like_B3/B4"/>
</dbReference>
<dbReference type="SMART" id="SM00896">
    <property type="entry name" value="FDX-ACB"/>
    <property type="match status" value="1"/>
</dbReference>
<comment type="cofactor">
    <cofactor evidence="15">
        <name>Mg(2+)</name>
        <dbReference type="ChEBI" id="CHEBI:18420"/>
    </cofactor>
    <text evidence="15">Binds 2 magnesium ions per tetramer.</text>
</comment>
<dbReference type="Pfam" id="PF03483">
    <property type="entry name" value="B3_4"/>
    <property type="match status" value="1"/>
</dbReference>
<dbReference type="SUPFAM" id="SSF54991">
    <property type="entry name" value="Anticodon-binding domain of PheRS"/>
    <property type="match status" value="1"/>
</dbReference>
<dbReference type="Pfam" id="PF01588">
    <property type="entry name" value="tRNA_bind"/>
    <property type="match status" value="1"/>
</dbReference>
<dbReference type="Gene3D" id="3.30.930.10">
    <property type="entry name" value="Bira Bifunctional Protein, Domain 2"/>
    <property type="match status" value="1"/>
</dbReference>
<protein>
    <recommendedName>
        <fullName evidence="15">Phenylalanine--tRNA ligase beta subunit</fullName>
        <ecNumber evidence="15">6.1.1.20</ecNumber>
    </recommendedName>
    <alternativeName>
        <fullName evidence="15">Phenylalanyl-tRNA synthetase beta subunit</fullName>
        <shortName evidence="15">PheRS</shortName>
    </alternativeName>
</protein>
<dbReference type="EC" id="6.1.1.20" evidence="15"/>
<dbReference type="Pfam" id="PF17759">
    <property type="entry name" value="tRNA_synthFbeta"/>
    <property type="match status" value="1"/>
</dbReference>
<dbReference type="CDD" id="cd02796">
    <property type="entry name" value="tRNA_bind_bactPheRS"/>
    <property type="match status" value="1"/>
</dbReference>
<dbReference type="SUPFAM" id="SSF50249">
    <property type="entry name" value="Nucleic acid-binding proteins"/>
    <property type="match status" value="1"/>
</dbReference>
<dbReference type="SMART" id="SM00874">
    <property type="entry name" value="B5"/>
    <property type="match status" value="1"/>
</dbReference>
<dbReference type="SUPFAM" id="SSF55681">
    <property type="entry name" value="Class II aaRS and biotin synthetases"/>
    <property type="match status" value="1"/>
</dbReference>
<dbReference type="InterPro" id="IPR004532">
    <property type="entry name" value="Phe-tRNA-ligase_IIc_bsu_bact"/>
</dbReference>
<evidence type="ECO:0000256" key="3">
    <source>
        <dbReference type="ARBA" id="ARBA00011209"/>
    </source>
</evidence>
<proteinExistence type="inferred from homology"/>
<evidence type="ECO:0000256" key="10">
    <source>
        <dbReference type="ARBA" id="ARBA00022842"/>
    </source>
</evidence>
<accession>A0A1C0AGJ1</accession>
<dbReference type="HAMAP" id="MF_00283">
    <property type="entry name" value="Phe_tRNA_synth_beta1"/>
    <property type="match status" value="1"/>
</dbReference>
<dbReference type="Gene3D" id="3.50.40.10">
    <property type="entry name" value="Phenylalanyl-trna Synthetase, Chain B, domain 3"/>
    <property type="match status" value="1"/>
</dbReference>
<dbReference type="PANTHER" id="PTHR10947:SF0">
    <property type="entry name" value="PHENYLALANINE--TRNA LIGASE BETA SUBUNIT"/>
    <property type="match status" value="1"/>
</dbReference>
<dbReference type="InterPro" id="IPR045864">
    <property type="entry name" value="aa-tRNA-synth_II/BPL/LPL"/>
</dbReference>
<reference evidence="17" key="1">
    <citation type="submission" date="2016-07" db="EMBL/GenBank/DDBJ databases">
        <authorList>
            <person name="Florea S."/>
            <person name="Webb J.S."/>
            <person name="Jaromczyk J."/>
            <person name="Schardl C.L."/>
        </authorList>
    </citation>
    <scope>NUCLEOTIDE SEQUENCE [LARGE SCALE GENOMIC DNA]</scope>
    <source>
        <strain evidence="17">IPBSL-7</strain>
    </source>
</reference>
<dbReference type="InterPro" id="IPR033714">
    <property type="entry name" value="tRNA_bind_bactPheRS"/>
</dbReference>
<name>A0A1C0AGJ1_9ACTN</name>
<feature type="binding site" evidence="15">
    <location>
        <position position="465"/>
    </location>
    <ligand>
        <name>Mg(2+)</name>
        <dbReference type="ChEBI" id="CHEBI:18420"/>
        <note>shared with alpha subunit</note>
    </ligand>
</feature>
<dbReference type="SUPFAM" id="SSF56037">
    <property type="entry name" value="PheT/TilS domain"/>
    <property type="match status" value="1"/>
</dbReference>
<feature type="binding site" evidence="15">
    <location>
        <position position="471"/>
    </location>
    <ligand>
        <name>Mg(2+)</name>
        <dbReference type="ChEBI" id="CHEBI:18420"/>
        <note>shared with alpha subunit</note>
    </ligand>
</feature>
<dbReference type="Gene3D" id="3.30.70.380">
    <property type="entry name" value="Ferrodoxin-fold anticodon-binding domain"/>
    <property type="match status" value="1"/>
</dbReference>
<sequence length="830" mass="87971">MKAPVSWLRDLVTLPPDVTTGVLADRFTRVGLTVEHVESTGSPVTGPLTVGRVLTFADEPQKNGKTIRYCRVDVGDHNDDATDEYPASRGIVCGAHNFAEGDLVVVALPGVVLPGDFEIAARKTYGHVSDGMICSERELGLGDDHDGIIVLPAGTAQPGADAVEVLWSSDEVLDIDVTPDLSYCLSLRGLAREAAIAAGVSYSDPYRQPLPEPHTDGYPVQIDGDRCRSFVALTIDGIDPSAPTPRWMADRLRASGVRSISLAVDVTNYVMLESGQPLHAYDGARLRGPIRVRLAQEGEQLRTLDGQDRRLDADDLLITDDSGPIGLAGVMGGETTEVSATTTTIVLEAAHFDSATVSRTFRRHGLPSEASKRFERGVDPQLPYAAAHRAAALLAEHGGGAVTAETVVGGAPAAHRISLRAGLIGAVLGTRVDQEEAVRLLTAAGVGVTALGDSLTLDIPSWRVDLVDPYDIVEEVGSHIGYDRIGLRLPVPPGGGGLDPVIRDRRAVLRAVAALGFTEILTLPFAGQEELDQLGIPADDPRRRLIRLANPLAETHPYLRTTLLPGLLAAVARNTSRSLTDLAIFEQGRTFLADGEQRVAPRPAVHARPDDALLAEIEAAIPDQPHLVAAVVTGNWTAAGWSGPAVKADWTHVVAFAETAAAAVGRRVTRRAVSRAPWHPGRCAELAVDGVVIGHAGELHPEVVRTLRVPERTAAVEFDLGALLSMANRSGAIGTLSPFPLAKEDVALIVDRDVPAAEVEAALVEGAGELLESIALFDVYTGDQIGEGRKSLAFALRFRGDRTLTDAEAAQARQAAVAVAVDRFGAEQRA</sequence>
<dbReference type="PANTHER" id="PTHR10947">
    <property type="entry name" value="PHENYLALANYL-TRNA SYNTHETASE BETA CHAIN AND LEUCINE-RICH REPEAT-CONTAINING PROTEIN 47"/>
    <property type="match status" value="1"/>
</dbReference>
<comment type="catalytic activity">
    <reaction evidence="14 15">
        <text>tRNA(Phe) + L-phenylalanine + ATP = L-phenylalanyl-tRNA(Phe) + AMP + diphosphate + H(+)</text>
        <dbReference type="Rhea" id="RHEA:19413"/>
        <dbReference type="Rhea" id="RHEA-COMP:9668"/>
        <dbReference type="Rhea" id="RHEA-COMP:9699"/>
        <dbReference type="ChEBI" id="CHEBI:15378"/>
        <dbReference type="ChEBI" id="CHEBI:30616"/>
        <dbReference type="ChEBI" id="CHEBI:33019"/>
        <dbReference type="ChEBI" id="CHEBI:58095"/>
        <dbReference type="ChEBI" id="CHEBI:78442"/>
        <dbReference type="ChEBI" id="CHEBI:78531"/>
        <dbReference type="ChEBI" id="CHEBI:456215"/>
        <dbReference type="EC" id="6.1.1.20"/>
    </reaction>
</comment>
<dbReference type="GO" id="GO:0005524">
    <property type="term" value="F:ATP binding"/>
    <property type="evidence" value="ECO:0007669"/>
    <property type="project" value="UniProtKB-UniRule"/>
</dbReference>
<dbReference type="InterPro" id="IPR012340">
    <property type="entry name" value="NA-bd_OB-fold"/>
</dbReference>
<dbReference type="InterPro" id="IPR036690">
    <property type="entry name" value="Fdx_antiC-bd_sf"/>
</dbReference>